<dbReference type="PIRSF" id="PIRSF006170">
    <property type="entry name" value="YfgM"/>
    <property type="match status" value="1"/>
</dbReference>
<keyword evidence="2" id="KW-1003">Cell membrane</keyword>
<dbReference type="GO" id="GO:0044877">
    <property type="term" value="F:protein-containing complex binding"/>
    <property type="evidence" value="ECO:0007669"/>
    <property type="project" value="InterPro"/>
</dbReference>
<evidence type="ECO:0000256" key="7">
    <source>
        <dbReference type="ARBA" id="ARBA00024197"/>
    </source>
</evidence>
<evidence type="ECO:0000313" key="12">
    <source>
        <dbReference type="Proteomes" id="UP000033452"/>
    </source>
</evidence>
<dbReference type="Pfam" id="PF09976">
    <property type="entry name" value="TPR_21"/>
    <property type="match status" value="1"/>
</dbReference>
<evidence type="ECO:0000256" key="8">
    <source>
        <dbReference type="ARBA" id="ARBA00024235"/>
    </source>
</evidence>
<dbReference type="Gene3D" id="1.25.40.10">
    <property type="entry name" value="Tetratricopeptide repeat domain"/>
    <property type="match status" value="1"/>
</dbReference>
<evidence type="ECO:0000256" key="6">
    <source>
        <dbReference type="ARBA" id="ARBA00023186"/>
    </source>
</evidence>
<dbReference type="InterPro" id="IPR026039">
    <property type="entry name" value="YfgM"/>
</dbReference>
<keyword evidence="4 9" id="KW-1133">Transmembrane helix</keyword>
<dbReference type="OrthoDB" id="9789675at2"/>
<keyword evidence="12" id="KW-1185">Reference proteome</keyword>
<keyword evidence="5 9" id="KW-0472">Membrane</keyword>
<dbReference type="RefSeq" id="WP_046005070.1">
    <property type="nucleotide sequence ID" value="NZ_JXYA01000023.1"/>
</dbReference>
<dbReference type="PANTHER" id="PTHR38035:SF1">
    <property type="entry name" value="ANCILLARY SECYEG TRANSLOCON SUBUNIT"/>
    <property type="match status" value="1"/>
</dbReference>
<protein>
    <recommendedName>
        <fullName evidence="8">Ancillary SecYEG translocon subunit</fullName>
    </recommendedName>
</protein>
<feature type="domain" description="Ancillary SecYEG translocon subunit/Cell division coordinator CpoB TPR" evidence="10">
    <location>
        <begin position="15"/>
        <end position="200"/>
    </location>
</feature>
<name>A0A0F4QNR6_9GAMM</name>
<dbReference type="EMBL" id="JXYA01000023">
    <property type="protein sequence ID" value="KJZ08944.1"/>
    <property type="molecule type" value="Genomic_DNA"/>
</dbReference>
<comment type="caution">
    <text evidence="11">The sequence shown here is derived from an EMBL/GenBank/DDBJ whole genome shotgun (WGS) entry which is preliminary data.</text>
</comment>
<dbReference type="InterPro" id="IPR011990">
    <property type="entry name" value="TPR-like_helical_dom_sf"/>
</dbReference>
<dbReference type="PATRIC" id="fig|43658.5.peg.2370"/>
<dbReference type="GO" id="GO:0005886">
    <property type="term" value="C:plasma membrane"/>
    <property type="evidence" value="ECO:0007669"/>
    <property type="project" value="UniProtKB-SubCell"/>
</dbReference>
<keyword evidence="6" id="KW-0143">Chaperone</keyword>
<dbReference type="InterPro" id="IPR018704">
    <property type="entry name" value="SecYEG/CpoB_TPR"/>
</dbReference>
<reference evidence="11 12" key="1">
    <citation type="journal article" date="2015" name="BMC Genomics">
        <title>Genome mining reveals unlocked bioactive potential of marine Gram-negative bacteria.</title>
        <authorList>
            <person name="Machado H."/>
            <person name="Sonnenschein E.C."/>
            <person name="Melchiorsen J."/>
            <person name="Gram L."/>
        </authorList>
    </citation>
    <scope>NUCLEOTIDE SEQUENCE [LARGE SCALE GENOMIC DNA]</scope>
    <source>
        <strain evidence="11 12">S2471</strain>
    </source>
</reference>
<dbReference type="Proteomes" id="UP000033452">
    <property type="component" value="Unassembled WGS sequence"/>
</dbReference>
<sequence>MEIYSTEEQQAEAIKRFFRENGTSLIIGAVLGLGGLYGWKAYNQHQIDTAEASSEAYNQLVDSGDVLTKSDDFLVNNGESSYAVLAAFVAAKEAVEQGKLDVAQEKLTFAADSVKTPELKATAYLRLARVQAAREDYSAALATLGNSMPESFVAQVAEVKGDILLAQGKKDAARDAYQKAVTAGGSDNNPLLQIKLDDLAGTAAL</sequence>
<proteinExistence type="inferred from homology"/>
<evidence type="ECO:0000256" key="1">
    <source>
        <dbReference type="ARBA" id="ARBA00004401"/>
    </source>
</evidence>
<dbReference type="SUPFAM" id="SSF48452">
    <property type="entry name" value="TPR-like"/>
    <property type="match status" value="1"/>
</dbReference>
<evidence type="ECO:0000256" key="5">
    <source>
        <dbReference type="ARBA" id="ARBA00023136"/>
    </source>
</evidence>
<accession>A0A0F4QNR6</accession>
<keyword evidence="3 9" id="KW-0812">Transmembrane</keyword>
<dbReference type="AlphaFoldDB" id="A0A0F4QNR6"/>
<feature type="transmembrane region" description="Helical" evidence="9">
    <location>
        <begin position="21"/>
        <end position="39"/>
    </location>
</feature>
<dbReference type="PANTHER" id="PTHR38035">
    <property type="entry name" value="UPF0070 PROTEIN YFGM"/>
    <property type="match status" value="1"/>
</dbReference>
<organism evidence="11 12">
    <name type="scientific">Pseudoalteromonas rubra</name>
    <dbReference type="NCBI Taxonomy" id="43658"/>
    <lineage>
        <taxon>Bacteria</taxon>
        <taxon>Pseudomonadati</taxon>
        <taxon>Pseudomonadota</taxon>
        <taxon>Gammaproteobacteria</taxon>
        <taxon>Alteromonadales</taxon>
        <taxon>Pseudoalteromonadaceae</taxon>
        <taxon>Pseudoalteromonas</taxon>
    </lineage>
</organism>
<evidence type="ECO:0000256" key="3">
    <source>
        <dbReference type="ARBA" id="ARBA00022692"/>
    </source>
</evidence>
<comment type="similarity">
    <text evidence="7">Belongs to the YfgM family.</text>
</comment>
<evidence type="ECO:0000313" key="11">
    <source>
        <dbReference type="EMBL" id="KJZ08944.1"/>
    </source>
</evidence>
<gene>
    <name evidence="11" type="ORF">TW77_11215</name>
</gene>
<comment type="subcellular location">
    <subcellularLocation>
        <location evidence="1">Cell membrane</location>
        <topology evidence="1">Single-pass type II membrane protein</topology>
    </subcellularLocation>
</comment>
<evidence type="ECO:0000256" key="2">
    <source>
        <dbReference type="ARBA" id="ARBA00022475"/>
    </source>
</evidence>
<evidence type="ECO:0000256" key="9">
    <source>
        <dbReference type="SAM" id="Phobius"/>
    </source>
</evidence>
<evidence type="ECO:0000256" key="4">
    <source>
        <dbReference type="ARBA" id="ARBA00022989"/>
    </source>
</evidence>
<evidence type="ECO:0000259" key="10">
    <source>
        <dbReference type="Pfam" id="PF09976"/>
    </source>
</evidence>